<dbReference type="EMBL" id="BT141196">
    <property type="protein sequence ID" value="AFK40990.1"/>
    <property type="molecule type" value="mRNA"/>
</dbReference>
<dbReference type="AlphaFoldDB" id="I3SL48"/>
<sequence>MRHRKHWKRLKHLRSFLPGRSHHWILRSIRLLMCGLLIRSYVCATFVEHF</sequence>
<organism evidence="1">
    <name type="scientific">Medicago truncatula</name>
    <name type="common">Barrel medic</name>
    <name type="synonym">Medicago tribuloides</name>
    <dbReference type="NCBI Taxonomy" id="3880"/>
    <lineage>
        <taxon>Eukaryota</taxon>
        <taxon>Viridiplantae</taxon>
        <taxon>Streptophyta</taxon>
        <taxon>Embryophyta</taxon>
        <taxon>Tracheophyta</taxon>
        <taxon>Spermatophyta</taxon>
        <taxon>Magnoliopsida</taxon>
        <taxon>eudicotyledons</taxon>
        <taxon>Gunneridae</taxon>
        <taxon>Pentapetalae</taxon>
        <taxon>rosids</taxon>
        <taxon>fabids</taxon>
        <taxon>Fabales</taxon>
        <taxon>Fabaceae</taxon>
        <taxon>Papilionoideae</taxon>
        <taxon>50 kb inversion clade</taxon>
        <taxon>NPAAA clade</taxon>
        <taxon>Hologalegina</taxon>
        <taxon>IRL clade</taxon>
        <taxon>Trifolieae</taxon>
        <taxon>Medicago</taxon>
    </lineage>
</organism>
<reference evidence="1" key="1">
    <citation type="submission" date="2012-05" db="EMBL/GenBank/DDBJ databases">
        <authorList>
            <person name="Krishnakumar V."/>
            <person name="Cheung F."/>
            <person name="Xiao Y."/>
            <person name="Chan A."/>
            <person name="Moskal W.A."/>
            <person name="Town C.D."/>
        </authorList>
    </citation>
    <scope>NUCLEOTIDE SEQUENCE</scope>
</reference>
<evidence type="ECO:0000313" key="1">
    <source>
        <dbReference type="EMBL" id="AFK40990.1"/>
    </source>
</evidence>
<accession>I3SL48</accession>
<protein>
    <submittedName>
        <fullName evidence="1">Uncharacterized protein</fullName>
    </submittedName>
</protein>
<name>I3SL48_MEDTR</name>
<proteinExistence type="evidence at transcript level"/>